<feature type="transmembrane region" description="Helical" evidence="7">
    <location>
        <begin position="275"/>
        <end position="297"/>
    </location>
</feature>
<dbReference type="PRINTS" id="PR00344">
    <property type="entry name" value="BCTRLSENSOR"/>
</dbReference>
<dbReference type="InterPro" id="IPR050351">
    <property type="entry name" value="BphY/WalK/GraS-like"/>
</dbReference>
<keyword evidence="6" id="KW-0902">Two-component regulatory system</keyword>
<dbReference type="SMART" id="SM00387">
    <property type="entry name" value="HATPase_c"/>
    <property type="match status" value="1"/>
</dbReference>
<comment type="catalytic activity">
    <reaction evidence="1">
        <text>ATP + protein L-histidine = ADP + protein N-phospho-L-histidine.</text>
        <dbReference type="EC" id="2.7.13.3"/>
    </reaction>
</comment>
<dbReference type="InterPro" id="IPR004358">
    <property type="entry name" value="Sig_transdc_His_kin-like_C"/>
</dbReference>
<dbReference type="CDD" id="cd00082">
    <property type="entry name" value="HisKA"/>
    <property type="match status" value="1"/>
</dbReference>
<dbReference type="PANTHER" id="PTHR45453:SF1">
    <property type="entry name" value="PHOSPHATE REGULON SENSOR PROTEIN PHOR"/>
    <property type="match status" value="1"/>
</dbReference>
<dbReference type="GO" id="GO:0000155">
    <property type="term" value="F:phosphorelay sensor kinase activity"/>
    <property type="evidence" value="ECO:0007669"/>
    <property type="project" value="InterPro"/>
</dbReference>
<dbReference type="InterPro" id="IPR036890">
    <property type="entry name" value="HATPase_C_sf"/>
</dbReference>
<dbReference type="SUPFAM" id="SSF55874">
    <property type="entry name" value="ATPase domain of HSP90 chaperone/DNA topoisomerase II/histidine kinase"/>
    <property type="match status" value="1"/>
</dbReference>
<dbReference type="GO" id="GO:0016036">
    <property type="term" value="P:cellular response to phosphate starvation"/>
    <property type="evidence" value="ECO:0007669"/>
    <property type="project" value="TreeGrafter"/>
</dbReference>
<evidence type="ECO:0000256" key="7">
    <source>
        <dbReference type="SAM" id="Phobius"/>
    </source>
</evidence>
<dbReference type="FunFam" id="3.30.565.10:FF:000006">
    <property type="entry name" value="Sensor histidine kinase WalK"/>
    <property type="match status" value="1"/>
</dbReference>
<evidence type="ECO:0000256" key="6">
    <source>
        <dbReference type="ARBA" id="ARBA00023012"/>
    </source>
</evidence>
<evidence type="ECO:0000256" key="1">
    <source>
        <dbReference type="ARBA" id="ARBA00000085"/>
    </source>
</evidence>
<evidence type="ECO:0000256" key="3">
    <source>
        <dbReference type="ARBA" id="ARBA00022553"/>
    </source>
</evidence>
<gene>
    <name evidence="9" type="ORF">SAMN05216474_1702</name>
</gene>
<dbReference type="InterPro" id="IPR036097">
    <property type="entry name" value="HisK_dim/P_sf"/>
</dbReference>
<dbReference type="Gene3D" id="1.10.287.130">
    <property type="match status" value="1"/>
</dbReference>
<dbReference type="EC" id="2.7.13.3" evidence="2"/>
<protein>
    <recommendedName>
        <fullName evidence="2">histidine kinase</fullName>
        <ecNumber evidence="2">2.7.13.3</ecNumber>
    </recommendedName>
</protein>
<dbReference type="InterPro" id="IPR003594">
    <property type="entry name" value="HATPase_dom"/>
</dbReference>
<dbReference type="Proteomes" id="UP000236454">
    <property type="component" value="Unassembled WGS sequence"/>
</dbReference>
<dbReference type="GO" id="GO:0005886">
    <property type="term" value="C:plasma membrane"/>
    <property type="evidence" value="ECO:0007669"/>
    <property type="project" value="TreeGrafter"/>
</dbReference>
<keyword evidence="10" id="KW-1185">Reference proteome</keyword>
<dbReference type="AlphaFoldDB" id="A0A1I6ZXF2"/>
<dbReference type="STRING" id="477690.SAMN05216474_1702"/>
<proteinExistence type="predicted"/>
<dbReference type="InterPro" id="IPR003661">
    <property type="entry name" value="HisK_dim/P_dom"/>
</dbReference>
<dbReference type="RefSeq" id="WP_090248279.1">
    <property type="nucleotide sequence ID" value="NZ_FPAS01000002.1"/>
</dbReference>
<evidence type="ECO:0000313" key="10">
    <source>
        <dbReference type="Proteomes" id="UP000236454"/>
    </source>
</evidence>
<name>A0A1I6ZXF2_9FLAO</name>
<organism evidence="9 10">
    <name type="scientific">Lishizhenia tianjinensis</name>
    <dbReference type="NCBI Taxonomy" id="477690"/>
    <lineage>
        <taxon>Bacteria</taxon>
        <taxon>Pseudomonadati</taxon>
        <taxon>Bacteroidota</taxon>
        <taxon>Flavobacteriia</taxon>
        <taxon>Flavobacteriales</taxon>
        <taxon>Crocinitomicaceae</taxon>
        <taxon>Lishizhenia</taxon>
    </lineage>
</organism>
<accession>A0A1I6ZXF2</accession>
<evidence type="ECO:0000259" key="8">
    <source>
        <dbReference type="PROSITE" id="PS50109"/>
    </source>
</evidence>
<dbReference type="GO" id="GO:0004721">
    <property type="term" value="F:phosphoprotein phosphatase activity"/>
    <property type="evidence" value="ECO:0007669"/>
    <property type="project" value="TreeGrafter"/>
</dbReference>
<keyword evidence="3" id="KW-0597">Phosphoprotein</keyword>
<evidence type="ECO:0000256" key="5">
    <source>
        <dbReference type="ARBA" id="ARBA00022777"/>
    </source>
</evidence>
<feature type="domain" description="Histidine kinase" evidence="8">
    <location>
        <begin position="316"/>
        <end position="534"/>
    </location>
</feature>
<keyword evidence="7" id="KW-1133">Transmembrane helix</keyword>
<reference evidence="9 10" key="1">
    <citation type="submission" date="2016-10" db="EMBL/GenBank/DDBJ databases">
        <authorList>
            <person name="de Groot N.N."/>
        </authorList>
    </citation>
    <scope>NUCLEOTIDE SEQUENCE [LARGE SCALE GENOMIC DNA]</scope>
    <source>
        <strain evidence="9 10">CGMCC 1.7005</strain>
    </source>
</reference>
<dbReference type="Pfam" id="PF02518">
    <property type="entry name" value="HATPase_c"/>
    <property type="match status" value="1"/>
</dbReference>
<dbReference type="SUPFAM" id="SSF47384">
    <property type="entry name" value="Homodimeric domain of signal transducing histidine kinase"/>
    <property type="match status" value="1"/>
</dbReference>
<keyword evidence="7" id="KW-0472">Membrane</keyword>
<keyword evidence="4" id="KW-0808">Transferase</keyword>
<keyword evidence="7" id="KW-0812">Transmembrane</keyword>
<dbReference type="OrthoDB" id="1933776at2"/>
<evidence type="ECO:0000256" key="4">
    <source>
        <dbReference type="ARBA" id="ARBA00022679"/>
    </source>
</evidence>
<dbReference type="PANTHER" id="PTHR45453">
    <property type="entry name" value="PHOSPHATE REGULON SENSOR PROTEIN PHOR"/>
    <property type="match status" value="1"/>
</dbReference>
<sequence>MKKLSLRNIALLISLAILVLVGLQLYQSVQLYHQKSDAYSKRIENTLSSLVIKHEKASDFRNYAPIFGQEFRTQYKSALIEEFQNLFPVEESVSITDTIIVEQGEAQNYYYIFGKSFDSLSGVTATHSVLVKDMNDGNAMKYASSTKDSLDIAAQLDRRVKTQLFSKSKFVNQKMIDIFRNISSQTPQQRIDLAFLDTVIQNVLRQANINSDYTYAITDKNGEIIPFPAYTDKYDLKLAQKHTYIARLFPGNVFDADLFLNIHFNEMNVELFSEMWLTLLVSILLISLVITSFIVLFKTILKQKRLSEVKNDFINNMTHEFKTPISTISLACEALTDKDMMASNPDAVLPFVGMISDENKRLGNLVERILQSAVIDKGEIKLKREALDLNEIVSKVVGKAKLRLDAKHGEFKLHLAPGSIPFTGDHVHTTNIISNLVDNAIKYSKDQASITITTEKTDNYIRVSVADTGIGIKAEHLDKVFDKLYRVPTGNLHDVKGFGLGLSYVKAIADLEGWQVNAESTFGKGSTFTITINK</sequence>
<dbReference type="Gene3D" id="3.30.565.10">
    <property type="entry name" value="Histidine kinase-like ATPase, C-terminal domain"/>
    <property type="match status" value="1"/>
</dbReference>
<dbReference type="InterPro" id="IPR005467">
    <property type="entry name" value="His_kinase_dom"/>
</dbReference>
<evidence type="ECO:0000313" key="9">
    <source>
        <dbReference type="EMBL" id="SFT67363.1"/>
    </source>
</evidence>
<keyword evidence="5 9" id="KW-0418">Kinase</keyword>
<dbReference type="PROSITE" id="PS50109">
    <property type="entry name" value="HIS_KIN"/>
    <property type="match status" value="1"/>
</dbReference>
<dbReference type="Pfam" id="PF00512">
    <property type="entry name" value="HisKA"/>
    <property type="match status" value="1"/>
</dbReference>
<evidence type="ECO:0000256" key="2">
    <source>
        <dbReference type="ARBA" id="ARBA00012438"/>
    </source>
</evidence>
<dbReference type="SMART" id="SM00388">
    <property type="entry name" value="HisKA"/>
    <property type="match status" value="1"/>
</dbReference>
<dbReference type="EMBL" id="FPAS01000002">
    <property type="protein sequence ID" value="SFT67363.1"/>
    <property type="molecule type" value="Genomic_DNA"/>
</dbReference>